<dbReference type="EMBL" id="CAJPIZ010000119">
    <property type="protein sequence ID" value="CAG2100507.1"/>
    <property type="molecule type" value="Genomic_DNA"/>
</dbReference>
<organism evidence="7">
    <name type="scientific">Medioppia subpectinata</name>
    <dbReference type="NCBI Taxonomy" id="1979941"/>
    <lineage>
        <taxon>Eukaryota</taxon>
        <taxon>Metazoa</taxon>
        <taxon>Ecdysozoa</taxon>
        <taxon>Arthropoda</taxon>
        <taxon>Chelicerata</taxon>
        <taxon>Arachnida</taxon>
        <taxon>Acari</taxon>
        <taxon>Acariformes</taxon>
        <taxon>Sarcoptiformes</taxon>
        <taxon>Oribatida</taxon>
        <taxon>Brachypylina</taxon>
        <taxon>Oppioidea</taxon>
        <taxon>Oppiidae</taxon>
        <taxon>Medioppia</taxon>
    </lineage>
</organism>
<dbReference type="GO" id="GO:0005794">
    <property type="term" value="C:Golgi apparatus"/>
    <property type="evidence" value="ECO:0007669"/>
    <property type="project" value="UniProtKB-SubCell"/>
</dbReference>
<dbReference type="PROSITE" id="PS50913">
    <property type="entry name" value="GRIP"/>
    <property type="match status" value="1"/>
</dbReference>
<evidence type="ECO:0000256" key="2">
    <source>
        <dbReference type="ARBA" id="ARBA00023034"/>
    </source>
</evidence>
<dbReference type="OrthoDB" id="425925at2759"/>
<evidence type="ECO:0000256" key="1">
    <source>
        <dbReference type="ARBA" id="ARBA00004555"/>
    </source>
</evidence>
<feature type="domain" description="GRIP" evidence="6">
    <location>
        <begin position="456"/>
        <end position="505"/>
    </location>
</feature>
<feature type="coiled-coil region" evidence="4">
    <location>
        <begin position="185"/>
        <end position="343"/>
    </location>
</feature>
<dbReference type="PANTHER" id="PTHR18921:SF2">
    <property type="entry name" value="THYROID RECEPTOR-INTERACTING PROTEIN 11"/>
    <property type="match status" value="1"/>
</dbReference>
<dbReference type="PANTHER" id="PTHR18921">
    <property type="entry name" value="MYOSIN HEAVY CHAIN - RELATED"/>
    <property type="match status" value="1"/>
</dbReference>
<dbReference type="EMBL" id="OC854694">
    <property type="protein sequence ID" value="CAD7620077.1"/>
    <property type="molecule type" value="Genomic_DNA"/>
</dbReference>
<evidence type="ECO:0000313" key="8">
    <source>
        <dbReference type="Proteomes" id="UP000759131"/>
    </source>
</evidence>
<accession>A0A7R9KBZ5</accession>
<keyword evidence="2" id="KW-0333">Golgi apparatus</keyword>
<dbReference type="GO" id="GO:0031267">
    <property type="term" value="F:small GTPase binding"/>
    <property type="evidence" value="ECO:0007669"/>
    <property type="project" value="TreeGrafter"/>
</dbReference>
<evidence type="ECO:0000259" key="6">
    <source>
        <dbReference type="PROSITE" id="PS50913"/>
    </source>
</evidence>
<protein>
    <recommendedName>
        <fullName evidence="6">GRIP domain-containing protein</fullName>
    </recommendedName>
</protein>
<evidence type="ECO:0000313" key="7">
    <source>
        <dbReference type="EMBL" id="CAD7620077.1"/>
    </source>
</evidence>
<feature type="coiled-coil region" evidence="4">
    <location>
        <begin position="133"/>
        <end position="160"/>
    </location>
</feature>
<feature type="region of interest" description="Disordered" evidence="5">
    <location>
        <begin position="552"/>
        <end position="587"/>
    </location>
</feature>
<dbReference type="GO" id="GO:0006888">
    <property type="term" value="P:endoplasmic reticulum to Golgi vesicle-mediated transport"/>
    <property type="evidence" value="ECO:0007669"/>
    <property type="project" value="TreeGrafter"/>
</dbReference>
<sequence length="612" mass="69731">MWSRSALNDSLSAISEQIGGKFATISQNVNKSLLSGSEDLDRKETTRRHLEAEVLLLRRELSLRDAPELSEVVLDDTRDDSDARDDSLDAISREARRLVSLDAELEKTSRDRDHWQRLLEIENERHLELTSSLEKIIQIKDSLKERNSELEKRVKEFEEKAEEKAEPLVTSSLVREEPEGQSREVQEWEREKSVKNEENLKLKEELFRLRKHLVSIEENFTQEVVASAEKEREIRTRNECLEQQLREMREKDSAFDNTLRSARTERDIARNECSRLEDRVQQCAASVANLQLVIEQIQRENERNNSDAERRHGVELLVERKRVDDALEALRRAEAREAEAREALGAAARLTTLLDENERKNETLKQFGNFLVVRMTSDCWATCGLISFGNSGQLLSRDSRVSFGIRTKTRRNRKDCCIVVSGVSITSGTGLEFESTQQKETRIASLEKSVDAWKVSSEGKVDKQVVKSLLCGYFCAKDEQKPEVQRLLARVLDFNQQEMDRCGIHIGRARPSETSDSLSQKFVQFLEKESQKPKTEKNAEIARNLSKTLIQSSQRNPFLTQTQTPSVGLSSQSQSAIGSRHSSANSSTDNLLLAPAVTPLLIVSTNTHLNPQ</sequence>
<dbReference type="GO" id="GO:0007030">
    <property type="term" value="P:Golgi organization"/>
    <property type="evidence" value="ECO:0007669"/>
    <property type="project" value="TreeGrafter"/>
</dbReference>
<keyword evidence="3 4" id="KW-0175">Coiled coil</keyword>
<keyword evidence="8" id="KW-1185">Reference proteome</keyword>
<evidence type="ECO:0000256" key="5">
    <source>
        <dbReference type="SAM" id="MobiDB-lite"/>
    </source>
</evidence>
<dbReference type="Proteomes" id="UP000759131">
    <property type="component" value="Unassembled WGS sequence"/>
</dbReference>
<reference evidence="7" key="1">
    <citation type="submission" date="2020-11" db="EMBL/GenBank/DDBJ databases">
        <authorList>
            <person name="Tran Van P."/>
        </authorList>
    </citation>
    <scope>NUCLEOTIDE SEQUENCE</scope>
</reference>
<evidence type="ECO:0000256" key="3">
    <source>
        <dbReference type="ARBA" id="ARBA00023054"/>
    </source>
</evidence>
<proteinExistence type="predicted"/>
<gene>
    <name evidence="7" type="ORF">OSB1V03_LOCUS573</name>
</gene>
<comment type="subcellular location">
    <subcellularLocation>
        <location evidence="1">Golgi apparatus</location>
    </subcellularLocation>
</comment>
<dbReference type="InterPro" id="IPR000237">
    <property type="entry name" value="GRIP_dom"/>
</dbReference>
<evidence type="ECO:0000256" key="4">
    <source>
        <dbReference type="SAM" id="Coils"/>
    </source>
</evidence>
<dbReference type="AlphaFoldDB" id="A0A7R9KBZ5"/>
<name>A0A7R9KBZ5_9ACAR</name>